<accession>A0A1C7IEW4</accession>
<dbReference type="InterPro" id="IPR001509">
    <property type="entry name" value="Epimerase_deHydtase"/>
</dbReference>
<name>A0A1C7IEW4_9FIRM</name>
<gene>
    <name evidence="2" type="ORF">A4V09_22155</name>
</gene>
<dbReference type="Pfam" id="PF01370">
    <property type="entry name" value="Epimerase"/>
    <property type="match status" value="1"/>
</dbReference>
<dbReference type="AlphaFoldDB" id="A0A1C7IEW4"/>
<dbReference type="KEGG" id="byl:A4V09_22155"/>
<organism evidence="2 3">
    <name type="scientific">Blautia pseudococcoides</name>
    <dbReference type="NCBI Taxonomy" id="1796616"/>
    <lineage>
        <taxon>Bacteria</taxon>
        <taxon>Bacillati</taxon>
        <taxon>Bacillota</taxon>
        <taxon>Clostridia</taxon>
        <taxon>Lachnospirales</taxon>
        <taxon>Lachnospiraceae</taxon>
        <taxon>Blautia</taxon>
    </lineage>
</organism>
<dbReference type="RefSeq" id="WP_065544292.1">
    <property type="nucleotide sequence ID" value="NZ_CP015405.2"/>
</dbReference>
<dbReference type="Proteomes" id="UP000092574">
    <property type="component" value="Chromosome"/>
</dbReference>
<evidence type="ECO:0000313" key="3">
    <source>
        <dbReference type="Proteomes" id="UP000092574"/>
    </source>
</evidence>
<evidence type="ECO:0000259" key="1">
    <source>
        <dbReference type="Pfam" id="PF01370"/>
    </source>
</evidence>
<dbReference type="PANTHER" id="PTHR43245:SF13">
    <property type="entry name" value="UDP-D-APIOSE_UDP-D-XYLOSE SYNTHASE 2"/>
    <property type="match status" value="1"/>
</dbReference>
<dbReference type="InterPro" id="IPR050177">
    <property type="entry name" value="Lipid_A_modif_metabolic_enz"/>
</dbReference>
<proteinExistence type="predicted"/>
<protein>
    <submittedName>
        <fullName evidence="2">NAD-dependent epimerase/dehydratase</fullName>
    </submittedName>
</protein>
<dbReference type="PANTHER" id="PTHR43245">
    <property type="entry name" value="BIFUNCTIONAL POLYMYXIN RESISTANCE PROTEIN ARNA"/>
    <property type="match status" value="1"/>
</dbReference>
<dbReference type="STRING" id="1796616.A4V09_22155"/>
<dbReference type="OrthoDB" id="9789543at2"/>
<evidence type="ECO:0000313" key="2">
    <source>
        <dbReference type="EMBL" id="ANU78207.1"/>
    </source>
</evidence>
<feature type="domain" description="NAD-dependent epimerase/dehydratase" evidence="1">
    <location>
        <begin position="3"/>
        <end position="218"/>
    </location>
</feature>
<dbReference type="InterPro" id="IPR036291">
    <property type="entry name" value="NAD(P)-bd_dom_sf"/>
</dbReference>
<reference evidence="2" key="1">
    <citation type="submission" date="2017-04" db="EMBL/GenBank/DDBJ databases">
        <title>Complete Genome Sequences of Twelve Strains of a Stable Defined Moderately Diverse Mouse Microbiota 2 (sDMDMm2).</title>
        <authorList>
            <person name="Uchimura Y."/>
            <person name="Wyss M."/>
            <person name="Brugiroux S."/>
            <person name="Limenitakis J.P."/>
            <person name="Stecher B."/>
            <person name="McCoy K.D."/>
            <person name="Macpherson A.J."/>
        </authorList>
    </citation>
    <scope>NUCLEOTIDE SEQUENCE</scope>
    <source>
        <strain evidence="2">YL58</strain>
    </source>
</reference>
<dbReference type="SUPFAM" id="SSF51735">
    <property type="entry name" value="NAD(P)-binding Rossmann-fold domains"/>
    <property type="match status" value="1"/>
</dbReference>
<dbReference type="Gene3D" id="3.40.50.720">
    <property type="entry name" value="NAD(P)-binding Rossmann-like Domain"/>
    <property type="match status" value="1"/>
</dbReference>
<keyword evidence="3" id="KW-1185">Reference proteome</keyword>
<sequence>MKVLITGVNGFIGKCLADYLYKKGIFVHGIGLQKASIGYTHKYYQIDVRRSFYINEEYDYVIHLAGISRTNVNVNYDFKAIKENNIDGIKNTIHSCKFNKFIFVSTSLIYKTDSKYIDENSKLTRDTMYKNSKYIAEKILREKVDANHYIILRPVNIIGPTQKNVALVPVVFEQAVNNKLIDIFVPYNKNMQFLHVNDFCRLIERILFSDISGIYNVASKEVIEIGRLVEEIVEITKSKSVILNSERKSIELNSIIIGEKIKKELNWSENISISEMLMEFYNKKYRI</sequence>
<dbReference type="EMBL" id="CP015405">
    <property type="protein sequence ID" value="ANU78207.1"/>
    <property type="molecule type" value="Genomic_DNA"/>
</dbReference>
<dbReference type="CDD" id="cd08946">
    <property type="entry name" value="SDR_e"/>
    <property type="match status" value="1"/>
</dbReference>